<dbReference type="SUPFAM" id="SSF53474">
    <property type="entry name" value="alpha/beta-Hydrolases"/>
    <property type="match status" value="1"/>
</dbReference>
<keyword evidence="1" id="KW-0378">Hydrolase</keyword>
<accession>A0A9J6MZS6</accession>
<sequence>MHDWKWFIVLEKFTLYMTSFQQDRMIRVYLPESYQDGLKRYPVLYMHDGQNVFEDVGAINGTSLGLKEFLEESGLEIIVIGIDLNTEGEGRIDEYCPWKQGKLSEEILGYASPSGGKGEDYLDFIVHELKPFIDRKYRTLEHETAMAGISLGAIISTYAACCYPQIFRKIAVLSPGFYRNQEALVEFIKHSDLSGIEKFYMDIGTKEVPDDPQASKMFFSLARQVYDLLSSQIGDTRFVSVEDAEHHYRFFRERMPEILAYLFSDKV</sequence>
<dbReference type="EMBL" id="JAGYPE020000079">
    <property type="protein sequence ID" value="MCH6269092.1"/>
    <property type="molecule type" value="Genomic_DNA"/>
</dbReference>
<proteinExistence type="predicted"/>
<dbReference type="AlphaFoldDB" id="A0A9J6MZS6"/>
<dbReference type="InterPro" id="IPR050583">
    <property type="entry name" value="Mycobacterial_A85_antigen"/>
</dbReference>
<dbReference type="PANTHER" id="PTHR48098">
    <property type="entry name" value="ENTEROCHELIN ESTERASE-RELATED"/>
    <property type="match status" value="1"/>
</dbReference>
<evidence type="ECO:0000313" key="1">
    <source>
        <dbReference type="EMBL" id="MCH6269092.1"/>
    </source>
</evidence>
<dbReference type="Pfam" id="PF00756">
    <property type="entry name" value="Esterase"/>
    <property type="match status" value="1"/>
</dbReference>
<protein>
    <submittedName>
        <fullName evidence="1">Alpha/beta hydrolase-fold protein</fullName>
    </submittedName>
</protein>
<organism evidence="1 2">
    <name type="scientific">Neobacillus citreus</name>
    <dbReference type="NCBI Taxonomy" id="2833578"/>
    <lineage>
        <taxon>Bacteria</taxon>
        <taxon>Bacillati</taxon>
        <taxon>Bacillota</taxon>
        <taxon>Bacilli</taxon>
        <taxon>Bacillales</taxon>
        <taxon>Bacillaceae</taxon>
        <taxon>Neobacillus</taxon>
    </lineage>
</organism>
<keyword evidence="2" id="KW-1185">Reference proteome</keyword>
<name>A0A9J6MZS6_9BACI</name>
<dbReference type="InterPro" id="IPR029058">
    <property type="entry name" value="AB_hydrolase_fold"/>
</dbReference>
<dbReference type="Proteomes" id="UP000677265">
    <property type="component" value="Unassembled WGS sequence"/>
</dbReference>
<gene>
    <name evidence="1" type="ORF">KHB02_026540</name>
</gene>
<dbReference type="InterPro" id="IPR000801">
    <property type="entry name" value="Esterase-like"/>
</dbReference>
<dbReference type="Gene3D" id="3.40.50.1820">
    <property type="entry name" value="alpha/beta hydrolase"/>
    <property type="match status" value="1"/>
</dbReference>
<dbReference type="PANTHER" id="PTHR48098:SF6">
    <property type="entry name" value="FERRI-BACILLIBACTIN ESTERASE BESA"/>
    <property type="match status" value="1"/>
</dbReference>
<dbReference type="GO" id="GO:0016787">
    <property type="term" value="F:hydrolase activity"/>
    <property type="evidence" value="ECO:0007669"/>
    <property type="project" value="UniProtKB-KW"/>
</dbReference>
<comment type="caution">
    <text evidence="1">The sequence shown here is derived from an EMBL/GenBank/DDBJ whole genome shotgun (WGS) entry which is preliminary data.</text>
</comment>
<evidence type="ECO:0000313" key="2">
    <source>
        <dbReference type="Proteomes" id="UP000677265"/>
    </source>
</evidence>
<reference evidence="1 2" key="1">
    <citation type="submission" date="2022-03" db="EMBL/GenBank/DDBJ databases">
        <title>Novel Bacillus species.</title>
        <authorList>
            <person name="Liu G."/>
        </authorList>
    </citation>
    <scope>NUCLEOTIDE SEQUENCE [LARGE SCALE GENOMIC DNA]</scope>
    <source>
        <strain evidence="1 2">FJAT-50051</strain>
    </source>
</reference>